<dbReference type="EMBL" id="VSSQ01003812">
    <property type="protein sequence ID" value="MPM22443.1"/>
    <property type="molecule type" value="Genomic_DNA"/>
</dbReference>
<comment type="caution">
    <text evidence="1">The sequence shown here is derived from an EMBL/GenBank/DDBJ whole genome shotgun (WGS) entry which is preliminary data.</text>
</comment>
<organism evidence="1">
    <name type="scientific">bioreactor metagenome</name>
    <dbReference type="NCBI Taxonomy" id="1076179"/>
    <lineage>
        <taxon>unclassified sequences</taxon>
        <taxon>metagenomes</taxon>
        <taxon>ecological metagenomes</taxon>
    </lineage>
</organism>
<name>A0A644Y788_9ZZZZ</name>
<dbReference type="AlphaFoldDB" id="A0A644Y788"/>
<evidence type="ECO:0000313" key="1">
    <source>
        <dbReference type="EMBL" id="MPM22443.1"/>
    </source>
</evidence>
<protein>
    <submittedName>
        <fullName evidence="1">Uncharacterized protein</fullName>
    </submittedName>
</protein>
<accession>A0A644Y788</accession>
<proteinExistence type="predicted"/>
<sequence length="86" mass="8963">MGGIARDGDGRAAAALQKPCVFKKADVDHFSLAAQDGPRAVGHLGIREDQSGQVFLIARCLCAVQNALVKNLCGLRPHAAQNPEAG</sequence>
<reference evidence="1" key="1">
    <citation type="submission" date="2019-08" db="EMBL/GenBank/DDBJ databases">
        <authorList>
            <person name="Kucharzyk K."/>
            <person name="Murdoch R.W."/>
            <person name="Higgins S."/>
            <person name="Loffler F."/>
        </authorList>
    </citation>
    <scope>NUCLEOTIDE SEQUENCE</scope>
</reference>
<gene>
    <name evidence="1" type="ORF">SDC9_68898</name>
</gene>